<dbReference type="Proteomes" id="UP000092444">
    <property type="component" value="Unassembled WGS sequence"/>
</dbReference>
<sequence length="71" mass="8109">MLTRDEDEHLKHLLFARLEIYGRNIKPSKCIFGIQHIRKSSAAIVEQSSAPKSHNTPNLFSATIQRSPNEH</sequence>
<keyword evidence="3" id="KW-1185">Reference proteome</keyword>
<name>A0A1B0GC09_GLOMM</name>
<dbReference type="VEuPathDB" id="VectorBase:GMOY010840"/>
<protein>
    <submittedName>
        <fullName evidence="2">Uncharacterized protein</fullName>
    </submittedName>
</protein>
<accession>A0A1B0GC09</accession>
<dbReference type="EMBL" id="CCAG010018963">
    <property type="status" value="NOT_ANNOTATED_CDS"/>
    <property type="molecule type" value="Genomic_DNA"/>
</dbReference>
<dbReference type="EMBL" id="CCAG010018962">
    <property type="status" value="NOT_ANNOTATED_CDS"/>
    <property type="molecule type" value="Genomic_DNA"/>
</dbReference>
<feature type="compositionally biased region" description="Polar residues" evidence="1">
    <location>
        <begin position="46"/>
        <end position="71"/>
    </location>
</feature>
<evidence type="ECO:0000256" key="1">
    <source>
        <dbReference type="SAM" id="MobiDB-lite"/>
    </source>
</evidence>
<feature type="region of interest" description="Disordered" evidence="1">
    <location>
        <begin position="44"/>
        <end position="71"/>
    </location>
</feature>
<evidence type="ECO:0000313" key="2">
    <source>
        <dbReference type="EnsemblMetazoa" id="GMOY010840-PA"/>
    </source>
</evidence>
<reference evidence="2" key="1">
    <citation type="submission" date="2020-05" db="UniProtKB">
        <authorList>
            <consortium name="EnsemblMetazoa"/>
        </authorList>
    </citation>
    <scope>IDENTIFICATION</scope>
    <source>
        <strain evidence="2">Yale</strain>
    </source>
</reference>
<dbReference type="EnsemblMetazoa" id="GMOY010840-RA">
    <property type="protein sequence ID" value="GMOY010840-PA"/>
    <property type="gene ID" value="GMOY010840"/>
</dbReference>
<dbReference type="AlphaFoldDB" id="A0A1B0GC09"/>
<organism evidence="2 3">
    <name type="scientific">Glossina morsitans morsitans</name>
    <name type="common">Savannah tsetse fly</name>
    <dbReference type="NCBI Taxonomy" id="37546"/>
    <lineage>
        <taxon>Eukaryota</taxon>
        <taxon>Metazoa</taxon>
        <taxon>Ecdysozoa</taxon>
        <taxon>Arthropoda</taxon>
        <taxon>Hexapoda</taxon>
        <taxon>Insecta</taxon>
        <taxon>Pterygota</taxon>
        <taxon>Neoptera</taxon>
        <taxon>Endopterygota</taxon>
        <taxon>Diptera</taxon>
        <taxon>Brachycera</taxon>
        <taxon>Muscomorpha</taxon>
        <taxon>Hippoboscoidea</taxon>
        <taxon>Glossinidae</taxon>
        <taxon>Glossina</taxon>
    </lineage>
</organism>
<proteinExistence type="predicted"/>
<evidence type="ECO:0000313" key="3">
    <source>
        <dbReference type="Proteomes" id="UP000092444"/>
    </source>
</evidence>